<dbReference type="InterPro" id="IPR031633">
    <property type="entry name" value="SLD5_C"/>
</dbReference>
<evidence type="ECO:0000256" key="1">
    <source>
        <dbReference type="ARBA" id="ARBA00004123"/>
    </source>
</evidence>
<reference evidence="8 9" key="1">
    <citation type="journal article" date="2018" name="Mol. Biol. Evol.">
        <title>Analysis of the draft genome of the red seaweed Gracilariopsis chorda provides insights into genome size evolution in Rhodophyta.</title>
        <authorList>
            <person name="Lee J."/>
            <person name="Yang E.C."/>
            <person name="Graf L."/>
            <person name="Yang J.H."/>
            <person name="Qiu H."/>
            <person name="Zel Zion U."/>
            <person name="Chan C.X."/>
            <person name="Stephens T.G."/>
            <person name="Weber A.P.M."/>
            <person name="Boo G.H."/>
            <person name="Boo S.M."/>
            <person name="Kim K.M."/>
            <person name="Shin Y."/>
            <person name="Jung M."/>
            <person name="Lee S.J."/>
            <person name="Yim H.S."/>
            <person name="Lee J.H."/>
            <person name="Bhattacharya D."/>
            <person name="Yoon H.S."/>
        </authorList>
    </citation>
    <scope>NUCLEOTIDE SEQUENCE [LARGE SCALE GENOMIC DNA]</scope>
    <source>
        <strain evidence="8 9">SKKU-2015</strain>
        <tissue evidence="8">Whole body</tissue>
    </source>
</reference>
<dbReference type="Pfam" id="PF05916">
    <property type="entry name" value="Sld5"/>
    <property type="match status" value="1"/>
</dbReference>
<proteinExistence type="inferred from homology"/>
<dbReference type="AlphaFoldDB" id="A0A2V3IXJ8"/>
<dbReference type="CDD" id="cd21692">
    <property type="entry name" value="GINS_B_Sld5"/>
    <property type="match status" value="1"/>
</dbReference>
<dbReference type="Pfam" id="PF16922">
    <property type="entry name" value="SLD5_C"/>
    <property type="match status" value="1"/>
</dbReference>
<evidence type="ECO:0000313" key="9">
    <source>
        <dbReference type="Proteomes" id="UP000247409"/>
    </source>
</evidence>
<dbReference type="GO" id="GO:0000811">
    <property type="term" value="C:GINS complex"/>
    <property type="evidence" value="ECO:0007669"/>
    <property type="project" value="TreeGrafter"/>
</dbReference>
<dbReference type="OrthoDB" id="338231at2759"/>
<keyword evidence="4" id="KW-0235">DNA replication</keyword>
<sequence>MSSDSQHDNDTPRFSFGAMALSEEPSRLARAQSRLQNVASIDDAPNTSLNEAVDIMRMLARNEQYSPELLPFQTQTVSVIRSLVSQQLDIVDQEDELEENTSIESQLKRLELDRINYLLRHYYRVRIAKIENNIFFISKNAEASELLSDAEEKYAADYKRLIDDHFSKSFLSMLPQKIQVLEVDGSVDHAAGPNLDRFVFCRVRNDVGRIALGEDEGSDALNLGHGDILCVRYKGIAELLKGEDVELL</sequence>
<comment type="similarity">
    <text evidence="2">Belongs to the GINS4/SLD5 family.</text>
</comment>
<dbReference type="InterPro" id="IPR038749">
    <property type="entry name" value="Sld5_GINS_A"/>
</dbReference>
<evidence type="ECO:0000256" key="3">
    <source>
        <dbReference type="ARBA" id="ARBA00014804"/>
    </source>
</evidence>
<dbReference type="EMBL" id="NBIV01000032">
    <property type="protein sequence ID" value="PXF46868.1"/>
    <property type="molecule type" value="Genomic_DNA"/>
</dbReference>
<dbReference type="InterPro" id="IPR008591">
    <property type="entry name" value="GINS_Sld5"/>
</dbReference>
<evidence type="ECO:0000256" key="5">
    <source>
        <dbReference type="ARBA" id="ARBA00023242"/>
    </source>
</evidence>
<dbReference type="GO" id="GO:0006261">
    <property type="term" value="P:DNA-templated DNA replication"/>
    <property type="evidence" value="ECO:0007669"/>
    <property type="project" value="InterPro"/>
</dbReference>
<dbReference type="STRING" id="448386.A0A2V3IXJ8"/>
<dbReference type="PANTHER" id="PTHR21206:SF0">
    <property type="entry name" value="DNA REPLICATION COMPLEX GINS PROTEIN SLD5"/>
    <property type="match status" value="1"/>
</dbReference>
<dbReference type="CDD" id="cd11711">
    <property type="entry name" value="GINS_A_Sld5"/>
    <property type="match status" value="1"/>
</dbReference>
<feature type="domain" description="GINS subunit" evidence="6">
    <location>
        <begin position="106"/>
        <end position="169"/>
    </location>
</feature>
<evidence type="ECO:0000256" key="4">
    <source>
        <dbReference type="ARBA" id="ARBA00022705"/>
    </source>
</evidence>
<dbReference type="SUPFAM" id="SSF158573">
    <property type="entry name" value="GINS helical bundle-like"/>
    <property type="match status" value="1"/>
</dbReference>
<comment type="subcellular location">
    <subcellularLocation>
        <location evidence="1">Nucleus</location>
    </subcellularLocation>
</comment>
<organism evidence="8 9">
    <name type="scientific">Gracilariopsis chorda</name>
    <dbReference type="NCBI Taxonomy" id="448386"/>
    <lineage>
        <taxon>Eukaryota</taxon>
        <taxon>Rhodophyta</taxon>
        <taxon>Florideophyceae</taxon>
        <taxon>Rhodymeniophycidae</taxon>
        <taxon>Gracilariales</taxon>
        <taxon>Gracilariaceae</taxon>
        <taxon>Gracilariopsis</taxon>
    </lineage>
</organism>
<accession>A0A2V3IXJ8</accession>
<dbReference type="InterPro" id="IPR021151">
    <property type="entry name" value="GINS_A"/>
</dbReference>
<dbReference type="SUPFAM" id="SSF160059">
    <property type="entry name" value="PriA/YqbF domain"/>
    <property type="match status" value="1"/>
</dbReference>
<dbReference type="Proteomes" id="UP000247409">
    <property type="component" value="Unassembled WGS sequence"/>
</dbReference>
<evidence type="ECO:0000256" key="2">
    <source>
        <dbReference type="ARBA" id="ARBA00008187"/>
    </source>
</evidence>
<comment type="caution">
    <text evidence="8">The sequence shown here is derived from an EMBL/GenBank/DDBJ whole genome shotgun (WGS) entry which is preliminary data.</text>
</comment>
<name>A0A2V3IXJ8_9FLOR</name>
<dbReference type="GO" id="GO:0000727">
    <property type="term" value="P:double-strand break repair via break-induced replication"/>
    <property type="evidence" value="ECO:0007669"/>
    <property type="project" value="TreeGrafter"/>
</dbReference>
<dbReference type="InterPro" id="IPR036224">
    <property type="entry name" value="GINS_bundle-like_dom_sf"/>
</dbReference>
<keyword evidence="5" id="KW-0539">Nucleus</keyword>
<protein>
    <recommendedName>
        <fullName evidence="3">DNA replication complex GINS protein SLD5</fullName>
    </recommendedName>
</protein>
<evidence type="ECO:0000313" key="8">
    <source>
        <dbReference type="EMBL" id="PXF46868.1"/>
    </source>
</evidence>
<keyword evidence="9" id="KW-1185">Reference proteome</keyword>
<evidence type="ECO:0000259" key="6">
    <source>
        <dbReference type="Pfam" id="PF05916"/>
    </source>
</evidence>
<dbReference type="Gene3D" id="1.20.58.1030">
    <property type="match status" value="1"/>
</dbReference>
<evidence type="ECO:0000259" key="7">
    <source>
        <dbReference type="Pfam" id="PF16922"/>
    </source>
</evidence>
<dbReference type="PANTHER" id="PTHR21206">
    <property type="entry name" value="SLD5 PROTEIN"/>
    <property type="match status" value="1"/>
</dbReference>
<gene>
    <name evidence="8" type="ORF">BWQ96_03397</name>
</gene>
<feature type="domain" description="DNA replication complex GINS protein SLD5 C-terminal" evidence="7">
    <location>
        <begin position="193"/>
        <end position="248"/>
    </location>
</feature>